<organism evidence="1 2">
    <name type="scientific">Arctium lappa</name>
    <name type="common">Greater burdock</name>
    <name type="synonym">Lappa major</name>
    <dbReference type="NCBI Taxonomy" id="4217"/>
    <lineage>
        <taxon>Eukaryota</taxon>
        <taxon>Viridiplantae</taxon>
        <taxon>Streptophyta</taxon>
        <taxon>Embryophyta</taxon>
        <taxon>Tracheophyta</taxon>
        <taxon>Spermatophyta</taxon>
        <taxon>Magnoliopsida</taxon>
        <taxon>eudicotyledons</taxon>
        <taxon>Gunneridae</taxon>
        <taxon>Pentapetalae</taxon>
        <taxon>asterids</taxon>
        <taxon>campanulids</taxon>
        <taxon>Asterales</taxon>
        <taxon>Asteraceae</taxon>
        <taxon>Carduoideae</taxon>
        <taxon>Cardueae</taxon>
        <taxon>Arctiinae</taxon>
        <taxon>Arctium</taxon>
    </lineage>
</organism>
<reference evidence="2" key="1">
    <citation type="journal article" date="2022" name="Mol. Ecol. Resour.">
        <title>The genomes of chicory, endive, great burdock and yacon provide insights into Asteraceae palaeo-polyploidization history and plant inulin production.</title>
        <authorList>
            <person name="Fan W."/>
            <person name="Wang S."/>
            <person name="Wang H."/>
            <person name="Wang A."/>
            <person name="Jiang F."/>
            <person name="Liu H."/>
            <person name="Zhao H."/>
            <person name="Xu D."/>
            <person name="Zhang Y."/>
        </authorList>
    </citation>
    <scope>NUCLEOTIDE SEQUENCE [LARGE SCALE GENOMIC DNA]</scope>
    <source>
        <strain evidence="2">cv. Niubang</strain>
    </source>
</reference>
<evidence type="ECO:0000313" key="1">
    <source>
        <dbReference type="EMBL" id="KAI3758914.1"/>
    </source>
</evidence>
<evidence type="ECO:0000313" key="2">
    <source>
        <dbReference type="Proteomes" id="UP001055879"/>
    </source>
</evidence>
<gene>
    <name evidence="1" type="ORF">L6452_06487</name>
</gene>
<protein>
    <submittedName>
        <fullName evidence="1">Uncharacterized protein</fullName>
    </submittedName>
</protein>
<comment type="caution">
    <text evidence="1">The sequence shown here is derived from an EMBL/GenBank/DDBJ whole genome shotgun (WGS) entry which is preliminary data.</text>
</comment>
<reference evidence="1 2" key="2">
    <citation type="journal article" date="2022" name="Mol. Ecol. Resour.">
        <title>The genomes of chicory, endive, great burdock and yacon provide insights into Asteraceae paleo-polyploidization history and plant inulin production.</title>
        <authorList>
            <person name="Fan W."/>
            <person name="Wang S."/>
            <person name="Wang H."/>
            <person name="Wang A."/>
            <person name="Jiang F."/>
            <person name="Liu H."/>
            <person name="Zhao H."/>
            <person name="Xu D."/>
            <person name="Zhang Y."/>
        </authorList>
    </citation>
    <scope>NUCLEOTIDE SEQUENCE [LARGE SCALE GENOMIC DNA]</scope>
    <source>
        <strain evidence="2">cv. Niubang</strain>
    </source>
</reference>
<dbReference type="Proteomes" id="UP001055879">
    <property type="component" value="Linkage Group LG02"/>
</dbReference>
<keyword evidence="2" id="KW-1185">Reference proteome</keyword>
<proteinExistence type="predicted"/>
<accession>A0ACB9EJ04</accession>
<name>A0ACB9EJ04_ARCLA</name>
<sequence>MEGKEKNHHPGTVASPSAAAVVSGVEVFSGSAEAPPPSPPPAVTHGSDGFKKKRGRPRKYGPDGKPTVTLSPMPISASIPLAGDFPDWKQSQVKPLTSIKRKHKLEFCTPGIRLFSDLRFHY</sequence>
<dbReference type="EMBL" id="CM042048">
    <property type="protein sequence ID" value="KAI3758914.1"/>
    <property type="molecule type" value="Genomic_DNA"/>
</dbReference>